<organism evidence="2 3">
    <name type="scientific">Perilla frutescens var. hirtella</name>
    <name type="common">Perilla citriodora</name>
    <name type="synonym">Perilla setoyensis</name>
    <dbReference type="NCBI Taxonomy" id="608512"/>
    <lineage>
        <taxon>Eukaryota</taxon>
        <taxon>Viridiplantae</taxon>
        <taxon>Streptophyta</taxon>
        <taxon>Embryophyta</taxon>
        <taxon>Tracheophyta</taxon>
        <taxon>Spermatophyta</taxon>
        <taxon>Magnoliopsida</taxon>
        <taxon>eudicotyledons</taxon>
        <taxon>Gunneridae</taxon>
        <taxon>Pentapetalae</taxon>
        <taxon>asterids</taxon>
        <taxon>lamiids</taxon>
        <taxon>Lamiales</taxon>
        <taxon>Lamiaceae</taxon>
        <taxon>Nepetoideae</taxon>
        <taxon>Elsholtzieae</taxon>
        <taxon>Perilla</taxon>
    </lineage>
</organism>
<feature type="region of interest" description="Disordered" evidence="1">
    <location>
        <begin position="121"/>
        <end position="239"/>
    </location>
</feature>
<keyword evidence="3" id="KW-1185">Reference proteome</keyword>
<dbReference type="Proteomes" id="UP001190926">
    <property type="component" value="Unassembled WGS sequence"/>
</dbReference>
<comment type="caution">
    <text evidence="2">The sequence shown here is derived from an EMBL/GenBank/DDBJ whole genome shotgun (WGS) entry which is preliminary data.</text>
</comment>
<evidence type="ECO:0000256" key="1">
    <source>
        <dbReference type="SAM" id="MobiDB-lite"/>
    </source>
</evidence>
<dbReference type="AlphaFoldDB" id="A0AAD4NX04"/>
<dbReference type="PANTHER" id="PTHR33095:SF14">
    <property type="entry name" value="AR781"/>
    <property type="match status" value="1"/>
</dbReference>
<protein>
    <submittedName>
        <fullName evidence="2">Uncharacterized protein</fullName>
    </submittedName>
</protein>
<feature type="region of interest" description="Disordered" evidence="1">
    <location>
        <begin position="1"/>
        <end position="30"/>
    </location>
</feature>
<dbReference type="InterPro" id="IPR012442">
    <property type="entry name" value="DUF1645_plant"/>
</dbReference>
<accession>A0AAD4NX04</accession>
<reference evidence="2 3" key="1">
    <citation type="journal article" date="2021" name="Nat. Commun.">
        <title>Incipient diploidization of the medicinal plant Perilla within 10,000 years.</title>
        <authorList>
            <person name="Zhang Y."/>
            <person name="Shen Q."/>
            <person name="Leng L."/>
            <person name="Zhang D."/>
            <person name="Chen S."/>
            <person name="Shi Y."/>
            <person name="Ning Z."/>
            <person name="Chen S."/>
        </authorList>
    </citation>
    <scope>NUCLEOTIDE SEQUENCE [LARGE SCALE GENOMIC DNA]</scope>
    <source>
        <strain evidence="3">cv. PC099</strain>
    </source>
</reference>
<dbReference type="PANTHER" id="PTHR33095">
    <property type="entry name" value="OS07G0619500 PROTEIN"/>
    <property type="match status" value="1"/>
</dbReference>
<name>A0AAD4NX04_PERFH</name>
<feature type="compositionally biased region" description="Polar residues" evidence="1">
    <location>
        <begin position="7"/>
        <end position="27"/>
    </location>
</feature>
<proteinExistence type="predicted"/>
<sequence>MEVVVPSHSSDFDFNSARSSPHVSAPSTPRRFGDYYFSAPTSPTHLSQFYKDFDGLLLAGDYGDGGGLPSSVPFDWEEKPGTPKSFASDNNIAEDFAFDVSQNWETTSTLSAEELFDGGVIKPLKPPPRLQLPPEAAFSSTETYPARKQRSHSRRIIQGAFSPRQKSNKETDPFAVAARKAAEPPSQRGRERGVALSRPPSRRAARSLSPLRDAAQYPWEEAEKETPPPQQNGKINSSNGVCSALSAPCKGPKKWSLKDFFLFRSASEGRAADKDPLKKYTATFRRSSFRVIDSPGSGSGSRRRGPVSAHELHYTINRAVSEDLKKKTFLPYKQGILGRLAFNPAVSALANGFGFSRN</sequence>
<gene>
    <name evidence="2" type="ORF">C2S53_009959</name>
</gene>
<dbReference type="Pfam" id="PF07816">
    <property type="entry name" value="DUF1645"/>
    <property type="match status" value="1"/>
</dbReference>
<evidence type="ECO:0000313" key="3">
    <source>
        <dbReference type="Proteomes" id="UP001190926"/>
    </source>
</evidence>
<evidence type="ECO:0000313" key="2">
    <source>
        <dbReference type="EMBL" id="KAH6755697.1"/>
    </source>
</evidence>
<dbReference type="EMBL" id="SDAM02029589">
    <property type="protein sequence ID" value="KAH6755697.1"/>
    <property type="molecule type" value="Genomic_DNA"/>
</dbReference>